<dbReference type="Gene3D" id="3.60.21.10">
    <property type="match status" value="1"/>
</dbReference>
<reference evidence="2 3" key="1">
    <citation type="journal article" date="2005" name="Infect. Immun.">
        <title>Comparative genomic analysis of Chlamydia trachomatis oculotropic and genitotropic strains.</title>
        <authorList>
            <person name="Carlson J.H."/>
            <person name="Porcella S.F."/>
            <person name="McClarty G."/>
            <person name="Caldwell H.D."/>
        </authorList>
    </citation>
    <scope>NUCLEOTIDE SEQUENCE [LARGE SCALE GENOMIC DNA]</scope>
    <source>
        <strain evidence="3">ATCC VR-571B / DSM 19440 / HAR-13</strain>
    </source>
</reference>
<dbReference type="KEGG" id="cta:CTA_0535"/>
<dbReference type="Proteomes" id="UP000002532">
    <property type="component" value="Chromosome"/>
</dbReference>
<evidence type="ECO:0000259" key="1">
    <source>
        <dbReference type="Pfam" id="PF00149"/>
    </source>
</evidence>
<sequence length="244" mass="27695">MRIFALADLHLSLGVPEKTMEVFGEPWVGYHQKIEKHWRDIVSSDDIVCLPGDISWAMRLEEAQVDFRFLGALPGIKYMIRGNHDYWSSASSAKLANVLPETLHYLSKGYVLLNAHQAIVGVRLWDSSDICLHWETQHDGPQRVLTEQDDKIFLREYGRLERALKELPASVEDVLVMTHYPPVSNDGTPGRVSNLLEMDGRVSRCLFGHLHKVPRPFPGFGNIRGIEYTLVAADYVDFIPQVVS</sequence>
<accession>A0A0H2X2H2</accession>
<protein>
    <submittedName>
        <fullName evidence="2">Phosphohydrolase</fullName>
    </submittedName>
</protein>
<keyword evidence="3" id="KW-1185">Reference proteome</keyword>
<dbReference type="PANTHER" id="PTHR31302">
    <property type="entry name" value="TRANSMEMBRANE PROTEIN WITH METALLOPHOSPHOESTERASE DOMAIN-RELATED"/>
    <property type="match status" value="1"/>
</dbReference>
<dbReference type="InterPro" id="IPR029052">
    <property type="entry name" value="Metallo-depent_PP-like"/>
</dbReference>
<evidence type="ECO:0000313" key="3">
    <source>
        <dbReference type="Proteomes" id="UP000002532"/>
    </source>
</evidence>
<dbReference type="SUPFAM" id="SSF56300">
    <property type="entry name" value="Metallo-dependent phosphatases"/>
    <property type="match status" value="1"/>
</dbReference>
<organism evidence="2 3">
    <name type="scientific">Chlamydia trachomatis serovar A (strain ATCC VR-571B / DSM 19440 / HAR-13)</name>
    <dbReference type="NCBI Taxonomy" id="315277"/>
    <lineage>
        <taxon>Bacteria</taxon>
        <taxon>Pseudomonadati</taxon>
        <taxon>Chlamydiota</taxon>
        <taxon>Chlamydiia</taxon>
        <taxon>Chlamydiales</taxon>
        <taxon>Chlamydiaceae</taxon>
        <taxon>Chlamydia/Chlamydophila group</taxon>
        <taxon>Chlamydia</taxon>
    </lineage>
</organism>
<dbReference type="InterPro" id="IPR051158">
    <property type="entry name" value="Metallophosphoesterase_sf"/>
</dbReference>
<gene>
    <name evidence="2" type="ordered locus">CTA_0535</name>
</gene>
<dbReference type="EMBL" id="CP000051">
    <property type="protein sequence ID" value="AAX50763.1"/>
    <property type="molecule type" value="Genomic_DNA"/>
</dbReference>
<evidence type="ECO:0000313" key="2">
    <source>
        <dbReference type="EMBL" id="AAX50763.1"/>
    </source>
</evidence>
<dbReference type="RefSeq" id="WP_009871850.1">
    <property type="nucleotide sequence ID" value="NC_007429.1"/>
</dbReference>
<dbReference type="PIRSF" id="PIRSF033094">
    <property type="entry name" value="Pesterase_CT488"/>
    <property type="match status" value="1"/>
</dbReference>
<dbReference type="HOGENOM" id="CLU_1183887_0_0_0"/>
<proteinExistence type="predicted"/>
<dbReference type="InterPro" id="IPR004843">
    <property type="entry name" value="Calcineurin-like_PHP"/>
</dbReference>
<feature type="domain" description="Calcineurin-like phosphoesterase" evidence="1">
    <location>
        <begin position="1"/>
        <end position="212"/>
    </location>
</feature>
<name>A0A0H2X2H2_CHLTA</name>
<dbReference type="InterPro" id="IPR014578">
    <property type="entry name" value="Pesterase_CT488"/>
</dbReference>
<dbReference type="GO" id="GO:0016787">
    <property type="term" value="F:hydrolase activity"/>
    <property type="evidence" value="ECO:0007669"/>
    <property type="project" value="UniProtKB-KW"/>
</dbReference>
<dbReference type="AlphaFoldDB" id="A0A0H2X2H2"/>
<dbReference type="PANTHER" id="PTHR31302:SF22">
    <property type="entry name" value="PHOSPHOESTERASE"/>
    <property type="match status" value="1"/>
</dbReference>
<dbReference type="Pfam" id="PF00149">
    <property type="entry name" value="Metallophos"/>
    <property type="match status" value="1"/>
</dbReference>